<keyword evidence="2" id="KW-1185">Reference proteome</keyword>
<organism evidence="1 2">
    <name type="scientific">Zobellia barbeyronii</name>
    <dbReference type="NCBI Taxonomy" id="2748009"/>
    <lineage>
        <taxon>Bacteria</taxon>
        <taxon>Pseudomonadati</taxon>
        <taxon>Bacteroidota</taxon>
        <taxon>Flavobacteriia</taxon>
        <taxon>Flavobacteriales</taxon>
        <taxon>Flavobacteriaceae</taxon>
        <taxon>Zobellia</taxon>
    </lineage>
</organism>
<reference evidence="2" key="1">
    <citation type="submission" date="2023-07" db="EMBL/GenBank/DDBJ databases">
        <title>Zobellia barbeyronii sp. nov., a new marine flavobacterium, isolated from green and red algae.</title>
        <authorList>
            <person name="Nedashkovskaya O.I."/>
            <person name="Otstavnykh N."/>
            <person name="Zhukova N."/>
            <person name="Guzev K."/>
            <person name="Chausova V."/>
            <person name="Tekutyeva L."/>
            <person name="Mikhailov V."/>
            <person name="Isaeva M."/>
        </authorList>
    </citation>
    <scope>NUCLEOTIDE SEQUENCE [LARGE SCALE GENOMIC DNA]</scope>
    <source>
        <strain evidence="2">KMM 6746</strain>
    </source>
</reference>
<evidence type="ECO:0000313" key="2">
    <source>
        <dbReference type="Proteomes" id="UP000740413"/>
    </source>
</evidence>
<dbReference type="Proteomes" id="UP000740413">
    <property type="component" value="Unassembled WGS sequence"/>
</dbReference>
<name>A0ABS5WIT8_9FLAO</name>
<protein>
    <submittedName>
        <fullName evidence="1">Uncharacterized protein</fullName>
    </submittedName>
</protein>
<proteinExistence type="predicted"/>
<dbReference type="EMBL" id="JACATN010000005">
    <property type="protein sequence ID" value="MBT2163079.1"/>
    <property type="molecule type" value="Genomic_DNA"/>
</dbReference>
<evidence type="ECO:0000313" key="1">
    <source>
        <dbReference type="EMBL" id="MBT2163079.1"/>
    </source>
</evidence>
<gene>
    <name evidence="1" type="ORF">HW347_17550</name>
</gene>
<accession>A0ABS5WIT8</accession>
<dbReference type="RefSeq" id="WP_214613046.1">
    <property type="nucleotide sequence ID" value="NZ_JACATN010000005.1"/>
</dbReference>
<comment type="caution">
    <text evidence="1">The sequence shown here is derived from an EMBL/GenBank/DDBJ whole genome shotgun (WGS) entry which is preliminary data.</text>
</comment>
<sequence>MIETIELRNKPELKIILNADEFEVIDAAKPRNNGKYLFRKIRNVELSEERTDWLVSSIAFLASIFTQGNLETYKNRANLTLETDSQTLKIWLGNADYEKAQSVMKFIERKKM</sequence>